<feature type="region of interest" description="Disordered" evidence="1">
    <location>
        <begin position="19"/>
        <end position="44"/>
    </location>
</feature>
<evidence type="ECO:0000313" key="2">
    <source>
        <dbReference type="EMBL" id="KAF6765657.1"/>
    </source>
</evidence>
<name>A0A8H6IJY0_9AGAR</name>
<feature type="compositionally biased region" description="Pro residues" evidence="1">
    <location>
        <begin position="31"/>
        <end position="40"/>
    </location>
</feature>
<dbReference type="AlphaFoldDB" id="A0A8H6IJY0"/>
<comment type="caution">
    <text evidence="2">The sequence shown here is derived from an EMBL/GenBank/DDBJ whole genome shotgun (WGS) entry which is preliminary data.</text>
</comment>
<evidence type="ECO:0000256" key="1">
    <source>
        <dbReference type="SAM" id="MobiDB-lite"/>
    </source>
</evidence>
<dbReference type="Proteomes" id="UP000521943">
    <property type="component" value="Unassembled WGS sequence"/>
</dbReference>
<gene>
    <name evidence="2" type="ORF">DFP72DRAFT_1162491</name>
</gene>
<sequence>MRRRKRQALYTAWVYTRSTKRRMSRTRSPTQVPPAPPSPFAPKNATASCSLAPVARLALPNPVDGNPLLRPLSPDPLDPASLAPALLGARSLLGVEEPETLFNVYGWGLGARWRDGRRNGRCLGCSRARRCPRRLRLELLGL</sequence>
<keyword evidence="3" id="KW-1185">Reference proteome</keyword>
<protein>
    <submittedName>
        <fullName evidence="2">Uncharacterized protein</fullName>
    </submittedName>
</protein>
<proteinExistence type="predicted"/>
<evidence type="ECO:0000313" key="3">
    <source>
        <dbReference type="Proteomes" id="UP000521943"/>
    </source>
</evidence>
<dbReference type="EMBL" id="JACGCI010000002">
    <property type="protein sequence ID" value="KAF6765657.1"/>
    <property type="molecule type" value="Genomic_DNA"/>
</dbReference>
<reference evidence="2 3" key="1">
    <citation type="submission" date="2020-07" db="EMBL/GenBank/DDBJ databases">
        <title>Comparative genomics of pyrophilous fungi reveals a link between fire events and developmental genes.</title>
        <authorList>
            <consortium name="DOE Joint Genome Institute"/>
            <person name="Steindorff A.S."/>
            <person name="Carver A."/>
            <person name="Calhoun S."/>
            <person name="Stillman K."/>
            <person name="Liu H."/>
            <person name="Lipzen A."/>
            <person name="Pangilinan J."/>
            <person name="Labutti K."/>
            <person name="Bruns T.D."/>
            <person name="Grigoriev I.V."/>
        </authorList>
    </citation>
    <scope>NUCLEOTIDE SEQUENCE [LARGE SCALE GENOMIC DNA]</scope>
    <source>
        <strain evidence="2 3">CBS 144469</strain>
    </source>
</reference>
<accession>A0A8H6IJY0</accession>
<organism evidence="2 3">
    <name type="scientific">Ephemerocybe angulata</name>
    <dbReference type="NCBI Taxonomy" id="980116"/>
    <lineage>
        <taxon>Eukaryota</taxon>
        <taxon>Fungi</taxon>
        <taxon>Dikarya</taxon>
        <taxon>Basidiomycota</taxon>
        <taxon>Agaricomycotina</taxon>
        <taxon>Agaricomycetes</taxon>
        <taxon>Agaricomycetidae</taxon>
        <taxon>Agaricales</taxon>
        <taxon>Agaricineae</taxon>
        <taxon>Psathyrellaceae</taxon>
        <taxon>Ephemerocybe</taxon>
    </lineage>
</organism>